<dbReference type="CDD" id="cd19971">
    <property type="entry name" value="PBP1_ABC_sugar_binding-like"/>
    <property type="match status" value="1"/>
</dbReference>
<evidence type="ECO:0000313" key="6">
    <source>
        <dbReference type="Proteomes" id="UP000281771"/>
    </source>
</evidence>
<dbReference type="PANTHER" id="PTHR46847">
    <property type="entry name" value="D-ALLOSE-BINDING PERIPLASMIC PROTEIN-RELATED"/>
    <property type="match status" value="1"/>
</dbReference>
<evidence type="ECO:0000256" key="1">
    <source>
        <dbReference type="ARBA" id="ARBA00004196"/>
    </source>
</evidence>
<dbReference type="RefSeq" id="WP_124777801.1">
    <property type="nucleotide sequence ID" value="NZ_RQZA01000011.1"/>
</dbReference>
<feature type="domain" description="Periplasmic binding protein" evidence="4">
    <location>
        <begin position="39"/>
        <end position="294"/>
    </location>
</feature>
<organism evidence="5 6">
    <name type="scientific">Streptococcus minor</name>
    <dbReference type="NCBI Taxonomy" id="229549"/>
    <lineage>
        <taxon>Bacteria</taxon>
        <taxon>Bacillati</taxon>
        <taxon>Bacillota</taxon>
        <taxon>Bacilli</taxon>
        <taxon>Lactobacillales</taxon>
        <taxon>Streptococcaceae</taxon>
        <taxon>Streptococcus</taxon>
    </lineage>
</organism>
<dbReference type="GO" id="GO:0030313">
    <property type="term" value="C:cell envelope"/>
    <property type="evidence" value="ECO:0007669"/>
    <property type="project" value="UniProtKB-SubCell"/>
</dbReference>
<comment type="similarity">
    <text evidence="2">Belongs to the bacterial solute-binding protein 2 family.</text>
</comment>
<keyword evidence="3" id="KW-0732">Signal</keyword>
<dbReference type="AlphaFoldDB" id="A0A3P1V6R7"/>
<evidence type="ECO:0000256" key="3">
    <source>
        <dbReference type="ARBA" id="ARBA00022729"/>
    </source>
</evidence>
<dbReference type="Proteomes" id="UP000281771">
    <property type="component" value="Unassembled WGS sequence"/>
</dbReference>
<dbReference type="PANTHER" id="PTHR46847:SF1">
    <property type="entry name" value="D-ALLOSE-BINDING PERIPLASMIC PROTEIN-RELATED"/>
    <property type="match status" value="1"/>
</dbReference>
<dbReference type="EMBL" id="RQZA01000011">
    <property type="protein sequence ID" value="RRD29839.1"/>
    <property type="molecule type" value="Genomic_DNA"/>
</dbReference>
<dbReference type="GO" id="GO:0030246">
    <property type="term" value="F:carbohydrate binding"/>
    <property type="evidence" value="ECO:0007669"/>
    <property type="project" value="UniProtKB-ARBA"/>
</dbReference>
<evidence type="ECO:0000313" key="5">
    <source>
        <dbReference type="EMBL" id="RRD29839.1"/>
    </source>
</evidence>
<accession>A0A3P1V6R7</accession>
<keyword evidence="6" id="KW-1185">Reference proteome</keyword>
<evidence type="ECO:0000259" key="4">
    <source>
        <dbReference type="Pfam" id="PF13407"/>
    </source>
</evidence>
<gene>
    <name evidence="5" type="ORF">EII38_08960</name>
</gene>
<dbReference type="SUPFAM" id="SSF53822">
    <property type="entry name" value="Periplasmic binding protein-like I"/>
    <property type="match status" value="1"/>
</dbReference>
<dbReference type="InterPro" id="IPR025997">
    <property type="entry name" value="SBP_2_dom"/>
</dbReference>
<evidence type="ECO:0000256" key="2">
    <source>
        <dbReference type="ARBA" id="ARBA00007639"/>
    </source>
</evidence>
<protein>
    <submittedName>
        <fullName evidence="5">Sugar ABC transporter substrate-binding protein</fullName>
    </submittedName>
</protein>
<dbReference type="Gene3D" id="3.40.50.2300">
    <property type="match status" value="2"/>
</dbReference>
<reference evidence="5 6" key="1">
    <citation type="submission" date="2018-11" db="EMBL/GenBank/DDBJ databases">
        <title>Genomes From Bacteria Associated with the Canine Oral Cavity: a Test Case for Automated Genome-Based Taxonomic Assignment.</title>
        <authorList>
            <person name="Coil D.A."/>
            <person name="Jospin G."/>
            <person name="Darling A.E."/>
            <person name="Wallis C."/>
            <person name="Davis I.J."/>
            <person name="Harris S."/>
            <person name="Eisen J.A."/>
            <person name="Holcombe L.J."/>
            <person name="O'Flynn C."/>
        </authorList>
    </citation>
    <scope>NUCLEOTIDE SEQUENCE [LARGE SCALE GENOMIC DNA]</scope>
    <source>
        <strain evidence="5 6">OH4621_COT-116</strain>
    </source>
</reference>
<comment type="subcellular location">
    <subcellularLocation>
        <location evidence="1">Cell envelope</location>
    </subcellularLocation>
</comment>
<dbReference type="InterPro" id="IPR028082">
    <property type="entry name" value="Peripla_BP_I"/>
</dbReference>
<name>A0A3P1V6R7_9STRE</name>
<dbReference type="Pfam" id="PF13407">
    <property type="entry name" value="Peripla_BP_4"/>
    <property type="match status" value="1"/>
</dbReference>
<comment type="caution">
    <text evidence="5">The sequence shown here is derived from an EMBL/GenBank/DDBJ whole genome shotgun (WGS) entry which is preliminary data.</text>
</comment>
<sequence>MLSKFNSRYFLSLLLGILLVFGIYVQYKMVPMVSDQRKIGTTYMTMNNTFYKIVNAEIEKEVDSRGDILYTRDPALSVDKQCEQIQSFIEKEVDVIIINPVDSRSQKITEALNKARQKGIYIVVVDSQLQDSQVAHVTIVSDNYQAGVLDARHMIENVPSADILILEHKDTLSAVDRIDGFLDTIAENPQYRIVAKRESKGQTELAMPAVHAAIEEGLHFDVVMALNDQSAIGALAAIKDKSLSHKISIYGVDGSPDMKNLLRNTEDIAATVAQSPVNMGVQTIQSAYAMMEGKPSQTVITIPVHLLDKSTIENSDVEGWQ</sequence>
<proteinExistence type="inferred from homology"/>